<dbReference type="InterPro" id="IPR010730">
    <property type="entry name" value="HET"/>
</dbReference>
<evidence type="ECO:0000313" key="3">
    <source>
        <dbReference type="Proteomes" id="UP000663193"/>
    </source>
</evidence>
<dbReference type="EMBL" id="CP069035">
    <property type="protein sequence ID" value="QRD01804.1"/>
    <property type="molecule type" value="Genomic_DNA"/>
</dbReference>
<dbReference type="InterPro" id="IPR052895">
    <property type="entry name" value="HetReg/Transcr_Mod"/>
</dbReference>
<dbReference type="PANTHER" id="PTHR24148:SF73">
    <property type="entry name" value="HET DOMAIN PROTEIN (AFU_ORTHOLOGUE AFUA_8G01020)"/>
    <property type="match status" value="1"/>
</dbReference>
<evidence type="ECO:0000313" key="2">
    <source>
        <dbReference type="EMBL" id="QRD01804.1"/>
    </source>
</evidence>
<protein>
    <recommendedName>
        <fullName evidence="1">WW domain-containing protein</fullName>
    </recommendedName>
</protein>
<proteinExistence type="predicted"/>
<evidence type="ECO:0000259" key="1">
    <source>
        <dbReference type="PROSITE" id="PS50020"/>
    </source>
</evidence>
<feature type="domain" description="WW" evidence="1">
    <location>
        <begin position="630"/>
        <end position="666"/>
    </location>
</feature>
<dbReference type="Gene3D" id="2.20.70.10">
    <property type="match status" value="1"/>
</dbReference>
<dbReference type="AlphaFoldDB" id="A0A7U2I4X0"/>
<dbReference type="Pfam" id="PF06985">
    <property type="entry name" value="HET"/>
    <property type="match status" value="1"/>
</dbReference>
<reference evidence="3" key="1">
    <citation type="journal article" date="2021" name="BMC Genomics">
        <title>Chromosome-level genome assembly and manually-curated proteome of model necrotroph Parastagonospora nodorum Sn15 reveals a genome-wide trove of candidate effector homologs, and redundancy of virulence-related functions within an accessory chromosome.</title>
        <authorList>
            <person name="Bertazzoni S."/>
            <person name="Jones D.A.B."/>
            <person name="Phan H.T."/>
            <person name="Tan K.-C."/>
            <person name="Hane J.K."/>
        </authorList>
    </citation>
    <scope>NUCLEOTIDE SEQUENCE [LARGE SCALE GENOMIC DNA]</scope>
    <source>
        <strain evidence="3">SN15 / ATCC MYA-4574 / FGSC 10173)</strain>
    </source>
</reference>
<gene>
    <name evidence="2" type="ORF">JI435_047890</name>
</gene>
<dbReference type="OrthoDB" id="4850726at2759"/>
<name>A0A7U2I4X0_PHANO</name>
<sequence length="724" mass="82525">MSEMNTYQYEPLDANNKEIRVLHLQPGAFEDPIHVSIEHIHFDPPTRNDSWGVGDEELQTVRGTLPSNWKAHRTLEGRLIYSLWDDEGSNVINTSWKTPDSSPKDYTKSQHALGLPVNKIDSAFEAVSYTWGTIGCPSDIDIVQEQSLSTRVGKIAIGLNLWKLLHQICRTSMRRTLWIDAICINQNDLLERSEEVPRMRAIFTCAERVIIWLGETAQDSTTALHALNLIGRQLEYTLDDYFLPAPDHTEANWWNASLTIPLDMPTWNSIEALMQRSYFERLWTVQEAQVASPSSLVQCGATEVPWYYVRRAFIRCRYQFEISSQVNRRFTDHLSRNLRGYSPMILFALASDRKCSEPRDKVFAILGLLPPTLTRRIRPLYSLPVEDVYMQACVATIQSTRRLGILECANPQHSTGDYATWVPNLTQSIFRRYSVGRSSLASSFSASHVSFQSPCCLQVRGVLHGRITAVSHITTSHATHDYPTVCEIIDRQFPNMTDEARLSTYLWVVTQGYLSDRWHKHVATPTLREAQAMLRDACINVTPNVQKTYRDWFESNLTEQRSGRFFVTDHGHVGCGPPSIHVGDQICIALGSDHPILLRRTVTEDESTMMHRYVGPSYIHGLMEGQALLGPLPHSWDMIIDHSNHISSFSFLNHQTKVCTTQDPRLGPLPLEWEAVEKEYETRPPFYVQHHRNNVTGEFINSDPRLSPEVLKARGVDVTTIVLV</sequence>
<dbReference type="Proteomes" id="UP000663193">
    <property type="component" value="Chromosome 13"/>
</dbReference>
<dbReference type="InterPro" id="IPR001202">
    <property type="entry name" value="WW_dom"/>
</dbReference>
<accession>A0A7U2I4X0</accession>
<keyword evidence="3" id="KW-1185">Reference proteome</keyword>
<dbReference type="PANTHER" id="PTHR24148">
    <property type="entry name" value="ANKYRIN REPEAT DOMAIN-CONTAINING PROTEIN 39 HOMOLOG-RELATED"/>
    <property type="match status" value="1"/>
</dbReference>
<organism evidence="2 3">
    <name type="scientific">Phaeosphaeria nodorum (strain SN15 / ATCC MYA-4574 / FGSC 10173)</name>
    <name type="common">Glume blotch fungus</name>
    <name type="synonym">Parastagonospora nodorum</name>
    <dbReference type="NCBI Taxonomy" id="321614"/>
    <lineage>
        <taxon>Eukaryota</taxon>
        <taxon>Fungi</taxon>
        <taxon>Dikarya</taxon>
        <taxon>Ascomycota</taxon>
        <taxon>Pezizomycotina</taxon>
        <taxon>Dothideomycetes</taxon>
        <taxon>Pleosporomycetidae</taxon>
        <taxon>Pleosporales</taxon>
        <taxon>Pleosporineae</taxon>
        <taxon>Phaeosphaeriaceae</taxon>
        <taxon>Parastagonospora</taxon>
    </lineage>
</organism>
<dbReference type="PROSITE" id="PS50020">
    <property type="entry name" value="WW_DOMAIN_2"/>
    <property type="match status" value="1"/>
</dbReference>
<dbReference type="Pfam" id="PF26639">
    <property type="entry name" value="Het-6_barrel"/>
    <property type="match status" value="1"/>
</dbReference>
<dbReference type="VEuPathDB" id="FungiDB:JI435_047890"/>